<dbReference type="InterPro" id="IPR011701">
    <property type="entry name" value="MFS"/>
</dbReference>
<evidence type="ECO:0000256" key="4">
    <source>
        <dbReference type="ARBA" id="ARBA00023136"/>
    </source>
</evidence>
<dbReference type="Proteomes" id="UP000269708">
    <property type="component" value="Unassembled WGS sequence"/>
</dbReference>
<dbReference type="InterPro" id="IPR036259">
    <property type="entry name" value="MFS_trans_sf"/>
</dbReference>
<comment type="subcellular location">
    <subcellularLocation>
        <location evidence="1">Membrane</location>
        <topology evidence="1">Multi-pass membrane protein</topology>
    </subcellularLocation>
</comment>
<dbReference type="CDD" id="cd17393">
    <property type="entry name" value="MFS_MosC_like"/>
    <property type="match status" value="1"/>
</dbReference>
<dbReference type="PANTHER" id="PTHR23514">
    <property type="entry name" value="BYPASS OF STOP CODON PROTEIN 6"/>
    <property type="match status" value="1"/>
</dbReference>
<feature type="transmembrane region" description="Helical" evidence="5">
    <location>
        <begin position="215"/>
        <end position="236"/>
    </location>
</feature>
<feature type="transmembrane region" description="Helical" evidence="5">
    <location>
        <begin position="155"/>
        <end position="176"/>
    </location>
</feature>
<evidence type="ECO:0000313" key="8">
    <source>
        <dbReference type="Proteomes" id="UP000269708"/>
    </source>
</evidence>
<feature type="transmembrane region" description="Helical" evidence="5">
    <location>
        <begin position="65"/>
        <end position="87"/>
    </location>
</feature>
<dbReference type="AlphaFoldDB" id="A0A3N4VFU7"/>
<feature type="transmembrane region" description="Helical" evidence="5">
    <location>
        <begin position="289"/>
        <end position="307"/>
    </location>
</feature>
<feature type="transmembrane region" description="Helical" evidence="5">
    <location>
        <begin position="118"/>
        <end position="143"/>
    </location>
</feature>
<proteinExistence type="predicted"/>
<feature type="transmembrane region" description="Helical" evidence="5">
    <location>
        <begin position="94"/>
        <end position="112"/>
    </location>
</feature>
<evidence type="ECO:0000259" key="6">
    <source>
        <dbReference type="PROSITE" id="PS50850"/>
    </source>
</evidence>
<feature type="transmembrane region" description="Helical" evidence="5">
    <location>
        <begin position="313"/>
        <end position="334"/>
    </location>
</feature>
<sequence length="397" mass="39788">MNDPELDLAHAIAESEPLAAAPRLGSRHRRATRAVFLVAGLAMGAWAPLVPYAKARAGIDEATLGLLLLSLGFGSLLAMPVTGGIAARAGCRRVILASGAALCLVLPWLAWLSSLPGLALALFGLGAAIGTFDVAINLQAVAVEKDRGRALMSGFHGYFSIGGIVGAGAVSALLWLGTTPLAATLAVAVALAALLLYAASGLLREGDRESHGGLLPALPRGAVAVIGALCFVVFLAEGAMLDWSALLLRDERGVPAALAGVGYAAFAAAMSLGRMTGDRVVQRLGPSRVFLGGALCAAIGFALAAGVDAAPVALFGFALVGLGASNLVPILFTAAGRQRAMPASAAVSAISTLGYAGLLVGPALIGFVAHRIGLLWAFALLAAGLAAVAANARTVRA</sequence>
<feature type="domain" description="Major facilitator superfamily (MFS) profile" evidence="6">
    <location>
        <begin position="222"/>
        <end position="397"/>
    </location>
</feature>
<dbReference type="GO" id="GO:0016020">
    <property type="term" value="C:membrane"/>
    <property type="evidence" value="ECO:0007669"/>
    <property type="project" value="UniProtKB-SubCell"/>
</dbReference>
<feature type="transmembrane region" description="Helical" evidence="5">
    <location>
        <begin position="374"/>
        <end position="392"/>
    </location>
</feature>
<reference evidence="7 8" key="1">
    <citation type="submission" date="2018-11" db="EMBL/GenBank/DDBJ databases">
        <title>Genomic Encyclopedia of Type Strains, Phase IV (KMG-IV): sequencing the most valuable type-strain genomes for metagenomic binning, comparative biology and taxonomic classification.</title>
        <authorList>
            <person name="Goeker M."/>
        </authorList>
    </citation>
    <scope>NUCLEOTIDE SEQUENCE [LARGE SCALE GENOMIC DNA]</scope>
    <source>
        <strain evidence="7 8">DSM 25623</strain>
    </source>
</reference>
<dbReference type="PROSITE" id="PS50850">
    <property type="entry name" value="MFS"/>
    <property type="match status" value="1"/>
</dbReference>
<protein>
    <submittedName>
        <fullName evidence="7">Fucose permease</fullName>
    </submittedName>
</protein>
<feature type="transmembrane region" description="Helical" evidence="5">
    <location>
        <begin position="256"/>
        <end position="277"/>
    </location>
</feature>
<feature type="transmembrane region" description="Helical" evidence="5">
    <location>
        <begin position="34"/>
        <end position="53"/>
    </location>
</feature>
<keyword evidence="3 5" id="KW-1133">Transmembrane helix</keyword>
<gene>
    <name evidence="7" type="ORF">EDC50_1094</name>
</gene>
<keyword evidence="4 5" id="KW-0472">Membrane</keyword>
<dbReference type="Pfam" id="PF07690">
    <property type="entry name" value="MFS_1"/>
    <property type="match status" value="1"/>
</dbReference>
<dbReference type="GO" id="GO:0022857">
    <property type="term" value="F:transmembrane transporter activity"/>
    <property type="evidence" value="ECO:0007669"/>
    <property type="project" value="InterPro"/>
</dbReference>
<dbReference type="Gene3D" id="1.20.1250.20">
    <property type="entry name" value="MFS general substrate transporter like domains"/>
    <property type="match status" value="2"/>
</dbReference>
<keyword evidence="2 5" id="KW-0812">Transmembrane</keyword>
<name>A0A3N4VFU7_9GAMM</name>
<dbReference type="PANTHER" id="PTHR23514:SF13">
    <property type="entry name" value="INNER MEMBRANE PROTEIN YBJJ"/>
    <property type="match status" value="1"/>
</dbReference>
<evidence type="ECO:0000256" key="5">
    <source>
        <dbReference type="SAM" id="Phobius"/>
    </source>
</evidence>
<evidence type="ECO:0000256" key="1">
    <source>
        <dbReference type="ARBA" id="ARBA00004141"/>
    </source>
</evidence>
<organism evidence="7 8">
    <name type="scientific">Vulcaniibacterium tengchongense</name>
    <dbReference type="NCBI Taxonomy" id="1273429"/>
    <lineage>
        <taxon>Bacteria</taxon>
        <taxon>Pseudomonadati</taxon>
        <taxon>Pseudomonadota</taxon>
        <taxon>Gammaproteobacteria</taxon>
        <taxon>Lysobacterales</taxon>
        <taxon>Lysobacteraceae</taxon>
        <taxon>Vulcaniibacterium</taxon>
    </lineage>
</organism>
<feature type="transmembrane region" description="Helical" evidence="5">
    <location>
        <begin position="182"/>
        <end position="203"/>
    </location>
</feature>
<dbReference type="InterPro" id="IPR051788">
    <property type="entry name" value="MFS_Transporter"/>
</dbReference>
<comment type="caution">
    <text evidence="7">The sequence shown here is derived from an EMBL/GenBank/DDBJ whole genome shotgun (WGS) entry which is preliminary data.</text>
</comment>
<keyword evidence="8" id="KW-1185">Reference proteome</keyword>
<accession>A0A3N4VFU7</accession>
<feature type="transmembrane region" description="Helical" evidence="5">
    <location>
        <begin position="346"/>
        <end position="368"/>
    </location>
</feature>
<dbReference type="InterPro" id="IPR020846">
    <property type="entry name" value="MFS_dom"/>
</dbReference>
<evidence type="ECO:0000313" key="7">
    <source>
        <dbReference type="EMBL" id="RPE81892.1"/>
    </source>
</evidence>
<evidence type="ECO:0000256" key="3">
    <source>
        <dbReference type="ARBA" id="ARBA00022989"/>
    </source>
</evidence>
<dbReference type="SUPFAM" id="SSF103473">
    <property type="entry name" value="MFS general substrate transporter"/>
    <property type="match status" value="1"/>
</dbReference>
<evidence type="ECO:0000256" key="2">
    <source>
        <dbReference type="ARBA" id="ARBA00022692"/>
    </source>
</evidence>
<dbReference type="EMBL" id="RKQN01000001">
    <property type="protein sequence ID" value="RPE81892.1"/>
    <property type="molecule type" value="Genomic_DNA"/>
</dbReference>